<dbReference type="PANTHER" id="PTHR48111">
    <property type="entry name" value="REGULATOR OF RPOS"/>
    <property type="match status" value="1"/>
</dbReference>
<evidence type="ECO:0000256" key="7">
    <source>
        <dbReference type="PROSITE-ProRule" id="PRU01091"/>
    </source>
</evidence>
<evidence type="ECO:0000256" key="4">
    <source>
        <dbReference type="ARBA" id="ARBA00023125"/>
    </source>
</evidence>
<dbReference type="Proteomes" id="UP000032740">
    <property type="component" value="Chromosome"/>
</dbReference>
<evidence type="ECO:0000256" key="5">
    <source>
        <dbReference type="ARBA" id="ARBA00023163"/>
    </source>
</evidence>
<dbReference type="GO" id="GO:0000156">
    <property type="term" value="F:phosphorelay response regulator activity"/>
    <property type="evidence" value="ECO:0007669"/>
    <property type="project" value="TreeGrafter"/>
</dbReference>
<evidence type="ECO:0000256" key="2">
    <source>
        <dbReference type="ARBA" id="ARBA00023012"/>
    </source>
</evidence>
<dbReference type="GO" id="GO:0032993">
    <property type="term" value="C:protein-DNA complex"/>
    <property type="evidence" value="ECO:0007669"/>
    <property type="project" value="TreeGrafter"/>
</dbReference>
<evidence type="ECO:0000259" key="8">
    <source>
        <dbReference type="PROSITE" id="PS50110"/>
    </source>
</evidence>
<dbReference type="GO" id="GO:0005829">
    <property type="term" value="C:cytosol"/>
    <property type="evidence" value="ECO:0007669"/>
    <property type="project" value="TreeGrafter"/>
</dbReference>
<feature type="modified residue" description="4-aspartylphosphate" evidence="6">
    <location>
        <position position="51"/>
    </location>
</feature>
<dbReference type="InterPro" id="IPR001867">
    <property type="entry name" value="OmpR/PhoB-type_DNA-bd"/>
</dbReference>
<evidence type="ECO:0000313" key="11">
    <source>
        <dbReference type="Proteomes" id="UP000032740"/>
    </source>
</evidence>
<feature type="DNA-binding region" description="OmpR/PhoB-type" evidence="7">
    <location>
        <begin position="124"/>
        <end position="222"/>
    </location>
</feature>
<protein>
    <submittedName>
        <fullName evidence="10">Two-component regulator, signal transduction response regulator, receiver domain (CheY-like)</fullName>
    </submittedName>
</protein>
<gene>
    <name evidence="10" type="ORF">BN85411050</name>
</gene>
<dbReference type="SUPFAM" id="SSF46894">
    <property type="entry name" value="C-terminal effector domain of the bipartite response regulators"/>
    <property type="match status" value="1"/>
</dbReference>
<sequence>MNILLIEDEKKLALALVEALSKHNYIVDMAFNGKAGLEEALSIQYDLIILDMMLPELDGIDVLKSLRENNNNTPVLVLTAKSTVSDKVIGLNAGADDYLTKPFSFQELLARIKVLLRRPQTIVSNIYDFNGLSLNSDTCILSYQNESVLLPAKEFHLMSLFFKNIDTYLSKDEILNRIWGYDTEVGYNTIEVYISFLRKKMSALNAPITIKAFRNIGYKLELTNV</sequence>
<dbReference type="InterPro" id="IPR016032">
    <property type="entry name" value="Sig_transdc_resp-reg_C-effctor"/>
</dbReference>
<dbReference type="InterPro" id="IPR011006">
    <property type="entry name" value="CheY-like_superfamily"/>
</dbReference>
<reference evidence="10 11" key="1">
    <citation type="journal article" date="2013" name="J. Mol. Microbiol. Biotechnol.">
        <title>Analysis of the Complete Genomes of Acholeplasma brassicae , A. palmae and A. laidlawii and Their Comparison to the Obligate Parasites from ' Candidatus Phytoplasma'.</title>
        <authorList>
            <person name="Kube M."/>
            <person name="Siewert C."/>
            <person name="Migdoll A.M."/>
            <person name="Duduk B."/>
            <person name="Holz S."/>
            <person name="Rabus R."/>
            <person name="Seemuller E."/>
            <person name="Mitrovic J."/>
            <person name="Muller I."/>
            <person name="Buttner C."/>
            <person name="Reinhardt R."/>
        </authorList>
    </citation>
    <scope>NUCLEOTIDE SEQUENCE [LARGE SCALE GENOMIC DNA]</scope>
    <source>
        <strain evidence="10 11">J233</strain>
    </source>
</reference>
<evidence type="ECO:0000256" key="3">
    <source>
        <dbReference type="ARBA" id="ARBA00023015"/>
    </source>
</evidence>
<dbReference type="STRING" id="1318466.BN85411050"/>
<dbReference type="InterPro" id="IPR036388">
    <property type="entry name" value="WH-like_DNA-bd_sf"/>
</dbReference>
<keyword evidence="3" id="KW-0805">Transcription regulation</keyword>
<dbReference type="InterPro" id="IPR039420">
    <property type="entry name" value="WalR-like"/>
</dbReference>
<dbReference type="Gene3D" id="1.10.10.10">
    <property type="entry name" value="Winged helix-like DNA-binding domain superfamily/Winged helix DNA-binding domain"/>
    <property type="match status" value="1"/>
</dbReference>
<dbReference type="PROSITE" id="PS50110">
    <property type="entry name" value="RESPONSE_REGULATORY"/>
    <property type="match status" value="1"/>
</dbReference>
<name>U4KLG6_ALTPJ</name>
<organism evidence="10 11">
    <name type="scientific">Alteracholeplasma palmae (strain ATCC 49389 / J233)</name>
    <name type="common">Acholeplasma palmae</name>
    <dbReference type="NCBI Taxonomy" id="1318466"/>
    <lineage>
        <taxon>Bacteria</taxon>
        <taxon>Bacillati</taxon>
        <taxon>Mycoplasmatota</taxon>
        <taxon>Mollicutes</taxon>
        <taxon>Acholeplasmatales</taxon>
        <taxon>Acholeplasmataceae</taxon>
        <taxon>Acholeplasma</taxon>
    </lineage>
</organism>
<dbReference type="PANTHER" id="PTHR48111:SF22">
    <property type="entry name" value="REGULATOR OF RPOS"/>
    <property type="match status" value="1"/>
</dbReference>
<keyword evidence="2" id="KW-0902">Two-component regulatory system</keyword>
<evidence type="ECO:0000256" key="1">
    <source>
        <dbReference type="ARBA" id="ARBA00022553"/>
    </source>
</evidence>
<dbReference type="Gene3D" id="3.40.50.2300">
    <property type="match status" value="1"/>
</dbReference>
<proteinExistence type="predicted"/>
<dbReference type="EMBL" id="FO681347">
    <property type="protein sequence ID" value="CCV64682.1"/>
    <property type="molecule type" value="Genomic_DNA"/>
</dbReference>
<dbReference type="OrthoDB" id="9792810at2"/>
<dbReference type="HOGENOM" id="CLU_000445_30_1_14"/>
<dbReference type="GO" id="GO:0006355">
    <property type="term" value="P:regulation of DNA-templated transcription"/>
    <property type="evidence" value="ECO:0007669"/>
    <property type="project" value="InterPro"/>
</dbReference>
<feature type="domain" description="Response regulatory" evidence="8">
    <location>
        <begin position="2"/>
        <end position="116"/>
    </location>
</feature>
<dbReference type="InterPro" id="IPR001789">
    <property type="entry name" value="Sig_transdc_resp-reg_receiver"/>
</dbReference>
<dbReference type="SUPFAM" id="SSF52172">
    <property type="entry name" value="CheY-like"/>
    <property type="match status" value="1"/>
</dbReference>
<dbReference type="SMART" id="SM00862">
    <property type="entry name" value="Trans_reg_C"/>
    <property type="match status" value="1"/>
</dbReference>
<dbReference type="SMART" id="SM00448">
    <property type="entry name" value="REC"/>
    <property type="match status" value="1"/>
</dbReference>
<dbReference type="CDD" id="cd00383">
    <property type="entry name" value="trans_reg_C"/>
    <property type="match status" value="1"/>
</dbReference>
<dbReference type="AlphaFoldDB" id="U4KLG6"/>
<dbReference type="KEGG" id="apal:BN85411050"/>
<dbReference type="GO" id="GO:0000976">
    <property type="term" value="F:transcription cis-regulatory region binding"/>
    <property type="evidence" value="ECO:0007669"/>
    <property type="project" value="TreeGrafter"/>
</dbReference>
<accession>U4KLG6</accession>
<dbReference type="CDD" id="cd17625">
    <property type="entry name" value="REC_OmpR_DrrD-like"/>
    <property type="match status" value="1"/>
</dbReference>
<keyword evidence="4 7" id="KW-0238">DNA-binding</keyword>
<evidence type="ECO:0000259" key="9">
    <source>
        <dbReference type="PROSITE" id="PS51755"/>
    </source>
</evidence>
<evidence type="ECO:0000313" key="10">
    <source>
        <dbReference type="EMBL" id="CCV64682.1"/>
    </source>
</evidence>
<keyword evidence="5" id="KW-0804">Transcription</keyword>
<dbReference type="Pfam" id="PF00486">
    <property type="entry name" value="Trans_reg_C"/>
    <property type="match status" value="1"/>
</dbReference>
<feature type="domain" description="OmpR/PhoB-type" evidence="9">
    <location>
        <begin position="124"/>
        <end position="222"/>
    </location>
</feature>
<dbReference type="Pfam" id="PF00072">
    <property type="entry name" value="Response_reg"/>
    <property type="match status" value="1"/>
</dbReference>
<dbReference type="PROSITE" id="PS51755">
    <property type="entry name" value="OMPR_PHOB"/>
    <property type="match status" value="1"/>
</dbReference>
<keyword evidence="11" id="KW-1185">Reference proteome</keyword>
<dbReference type="RefSeq" id="WP_030003569.1">
    <property type="nucleotide sequence ID" value="NC_022538.1"/>
</dbReference>
<dbReference type="FunFam" id="3.40.50.2300:FF:000002">
    <property type="entry name" value="DNA-binding response regulator PhoP"/>
    <property type="match status" value="1"/>
</dbReference>
<keyword evidence="1 6" id="KW-0597">Phosphoprotein</keyword>
<evidence type="ECO:0000256" key="6">
    <source>
        <dbReference type="PROSITE-ProRule" id="PRU00169"/>
    </source>
</evidence>